<dbReference type="Proteomes" id="UP001589536">
    <property type="component" value="Unassembled WGS sequence"/>
</dbReference>
<reference evidence="1 2" key="1">
    <citation type="submission" date="2024-09" db="EMBL/GenBank/DDBJ databases">
        <authorList>
            <person name="Sun Q."/>
            <person name="Mori K."/>
        </authorList>
    </citation>
    <scope>NUCLEOTIDE SEQUENCE [LARGE SCALE GENOMIC DNA]</scope>
    <source>
        <strain evidence="1 2">JCM 13519</strain>
    </source>
</reference>
<evidence type="ECO:0000313" key="2">
    <source>
        <dbReference type="Proteomes" id="UP001589536"/>
    </source>
</evidence>
<keyword evidence="2" id="KW-1185">Reference proteome</keyword>
<name>A0ABV5UXC0_9MICC</name>
<accession>A0ABV5UXC0</accession>
<evidence type="ECO:0000313" key="1">
    <source>
        <dbReference type="EMBL" id="MFB9716843.1"/>
    </source>
</evidence>
<dbReference type="RefSeq" id="WP_345041151.1">
    <property type="nucleotide sequence ID" value="NZ_BAABED010000001.1"/>
</dbReference>
<dbReference type="EMBL" id="JBHMBH010000066">
    <property type="protein sequence ID" value="MFB9716843.1"/>
    <property type="molecule type" value="Genomic_DNA"/>
</dbReference>
<gene>
    <name evidence="1" type="ORF">ACFFPI_22370</name>
</gene>
<organism evidence="1 2">
    <name type="scientific">Arthrobacter methylotrophus</name>
    <dbReference type="NCBI Taxonomy" id="121291"/>
    <lineage>
        <taxon>Bacteria</taxon>
        <taxon>Bacillati</taxon>
        <taxon>Actinomycetota</taxon>
        <taxon>Actinomycetes</taxon>
        <taxon>Micrococcales</taxon>
        <taxon>Micrococcaceae</taxon>
        <taxon>Arthrobacter</taxon>
    </lineage>
</organism>
<proteinExistence type="predicted"/>
<sequence>MSTHDALLKQASITATEATLVAKFEIEGNIPGSGAFVVGLVAASPDYSSQRRLGIEFMNGEPIAFFSFNHDQSAEENYDLKGVEHSGNTITGNFPLSAINGLGKGHVMTAFSEADGREFQSGVAVEESL</sequence>
<protein>
    <submittedName>
        <fullName evidence="1">Uncharacterized protein</fullName>
    </submittedName>
</protein>
<comment type="caution">
    <text evidence="1">The sequence shown here is derived from an EMBL/GenBank/DDBJ whole genome shotgun (WGS) entry which is preliminary data.</text>
</comment>